<proteinExistence type="predicted"/>
<name>A0A397TGI3_9GLOM</name>
<dbReference type="Proteomes" id="UP000265703">
    <property type="component" value="Unassembled WGS sequence"/>
</dbReference>
<accession>A0A397TGI3</accession>
<sequence>MKVIKNSATVKAVREEGVNTQVNSGNMSIEQTTEGTQDEVKVDENEKIICIKGILENLMTASSVEKTIATFFLENFSSTTIMDLYP</sequence>
<organism evidence="1 2">
    <name type="scientific">Glomus cerebriforme</name>
    <dbReference type="NCBI Taxonomy" id="658196"/>
    <lineage>
        <taxon>Eukaryota</taxon>
        <taxon>Fungi</taxon>
        <taxon>Fungi incertae sedis</taxon>
        <taxon>Mucoromycota</taxon>
        <taxon>Glomeromycotina</taxon>
        <taxon>Glomeromycetes</taxon>
        <taxon>Glomerales</taxon>
        <taxon>Glomeraceae</taxon>
        <taxon>Glomus</taxon>
    </lineage>
</organism>
<comment type="caution">
    <text evidence="1">The sequence shown here is derived from an EMBL/GenBank/DDBJ whole genome shotgun (WGS) entry which is preliminary data.</text>
</comment>
<reference evidence="1 2" key="1">
    <citation type="submission" date="2018-06" db="EMBL/GenBank/DDBJ databases">
        <title>Comparative genomics reveals the genomic features of Rhizophagus irregularis, R. cerebriforme, R. diaphanum and Gigaspora rosea, and their symbiotic lifestyle signature.</title>
        <authorList>
            <person name="Morin E."/>
            <person name="San Clemente H."/>
            <person name="Chen E.C.H."/>
            <person name="De La Providencia I."/>
            <person name="Hainaut M."/>
            <person name="Kuo A."/>
            <person name="Kohler A."/>
            <person name="Murat C."/>
            <person name="Tang N."/>
            <person name="Roy S."/>
            <person name="Loubradou J."/>
            <person name="Henrissat B."/>
            <person name="Grigoriev I.V."/>
            <person name="Corradi N."/>
            <person name="Roux C."/>
            <person name="Martin F.M."/>
        </authorList>
    </citation>
    <scope>NUCLEOTIDE SEQUENCE [LARGE SCALE GENOMIC DNA]</scope>
    <source>
        <strain evidence="1 2">DAOM 227022</strain>
    </source>
</reference>
<dbReference type="EMBL" id="QKYT01000092">
    <property type="protein sequence ID" value="RIA93984.1"/>
    <property type="molecule type" value="Genomic_DNA"/>
</dbReference>
<protein>
    <submittedName>
        <fullName evidence="1">Uncharacterized protein</fullName>
    </submittedName>
</protein>
<dbReference type="OrthoDB" id="2355448at2759"/>
<gene>
    <name evidence="1" type="ORF">C1645_818638</name>
</gene>
<evidence type="ECO:0000313" key="1">
    <source>
        <dbReference type="EMBL" id="RIA93984.1"/>
    </source>
</evidence>
<keyword evidence="2" id="KW-1185">Reference proteome</keyword>
<evidence type="ECO:0000313" key="2">
    <source>
        <dbReference type="Proteomes" id="UP000265703"/>
    </source>
</evidence>
<dbReference type="AlphaFoldDB" id="A0A397TGI3"/>